<dbReference type="InterPro" id="IPR029061">
    <property type="entry name" value="THDP-binding"/>
</dbReference>
<dbReference type="UniPathway" id="UPA01057">
    <property type="reaction ID" value="UER00164"/>
</dbReference>
<comment type="pathway">
    <text evidence="7">Quinol/quinone metabolism; menaquinone biosynthesis.</text>
</comment>
<reference evidence="11" key="1">
    <citation type="journal article" date="2020" name="mSystems">
        <title>Genome- and Community-Level Interaction Insights into Carbon Utilization and Element Cycling Functions of Hydrothermarchaeota in Hydrothermal Sediment.</title>
        <authorList>
            <person name="Zhou Z."/>
            <person name="Liu Y."/>
            <person name="Xu W."/>
            <person name="Pan J."/>
            <person name="Luo Z.H."/>
            <person name="Li M."/>
        </authorList>
    </citation>
    <scope>NUCLEOTIDE SEQUENCE [LARGE SCALE GENOMIC DNA]</scope>
    <source>
        <strain evidence="11">SpSt-143</strain>
    </source>
</reference>
<dbReference type="GO" id="GO:0070204">
    <property type="term" value="F:2-succinyl-5-enolpyruvyl-6-hydroxy-3-cyclohexene-1-carboxylic-acid synthase activity"/>
    <property type="evidence" value="ECO:0007669"/>
    <property type="project" value="UniProtKB-UniRule"/>
</dbReference>
<keyword evidence="2 7" id="KW-0808">Transferase</keyword>
<dbReference type="EMBL" id="DSGB01000002">
    <property type="protein sequence ID" value="HER95097.1"/>
    <property type="molecule type" value="Genomic_DNA"/>
</dbReference>
<keyword evidence="6 7" id="KW-0464">Manganese</keyword>
<dbReference type="InterPro" id="IPR011766">
    <property type="entry name" value="TPP_enzyme_TPP-bd"/>
</dbReference>
<feature type="domain" description="Menaquinone biosynthesis protein MenD middle" evidence="10">
    <location>
        <begin position="219"/>
        <end position="404"/>
    </location>
</feature>
<dbReference type="Gene3D" id="3.40.50.970">
    <property type="match status" value="2"/>
</dbReference>
<dbReference type="InterPro" id="IPR004433">
    <property type="entry name" value="MenaQ_synth_MenD"/>
</dbReference>
<evidence type="ECO:0000256" key="5">
    <source>
        <dbReference type="ARBA" id="ARBA00023052"/>
    </source>
</evidence>
<dbReference type="GO" id="GO:0030145">
    <property type="term" value="F:manganese ion binding"/>
    <property type="evidence" value="ECO:0007669"/>
    <property type="project" value="UniProtKB-UniRule"/>
</dbReference>
<accession>A0A7V2AYQ5</accession>
<evidence type="ECO:0000259" key="10">
    <source>
        <dbReference type="Pfam" id="PF16582"/>
    </source>
</evidence>
<protein>
    <recommendedName>
        <fullName evidence="7">2-succinyl-5-enolpyruvyl-6-hydroxy-3-cyclohexene-1-carboxylate synthase</fullName>
        <shortName evidence="7">SEPHCHC synthase</shortName>
        <ecNumber evidence="7">2.2.1.9</ecNumber>
    </recommendedName>
    <alternativeName>
        <fullName evidence="7">Menaquinone biosynthesis protein MenD</fullName>
    </alternativeName>
</protein>
<dbReference type="GO" id="GO:0030976">
    <property type="term" value="F:thiamine pyrophosphate binding"/>
    <property type="evidence" value="ECO:0007669"/>
    <property type="project" value="UniProtKB-UniRule"/>
</dbReference>
<comment type="function">
    <text evidence="7">Catalyzes the thiamine diphosphate-dependent decarboxylation of 2-oxoglutarate and the subsequent addition of the resulting succinic semialdehyde-thiamine pyrophosphate anion to isochorismate to yield 2-succinyl-5-enolpyruvyl-6-hydroxy-3-cyclohexene-1-carboxylate (SEPHCHC).</text>
</comment>
<dbReference type="InterPro" id="IPR032264">
    <property type="entry name" value="MenD_middle"/>
</dbReference>
<keyword evidence="5 7" id="KW-0786">Thiamine pyrophosphate</keyword>
<dbReference type="GO" id="GO:0009234">
    <property type="term" value="P:menaquinone biosynthetic process"/>
    <property type="evidence" value="ECO:0007669"/>
    <property type="project" value="UniProtKB-UniRule"/>
</dbReference>
<keyword evidence="4 7" id="KW-0460">Magnesium</keyword>
<comment type="subunit">
    <text evidence="7">Homodimer.</text>
</comment>
<evidence type="ECO:0000256" key="3">
    <source>
        <dbReference type="ARBA" id="ARBA00022723"/>
    </source>
</evidence>
<dbReference type="Pfam" id="PF02775">
    <property type="entry name" value="TPP_enzyme_C"/>
    <property type="match status" value="1"/>
</dbReference>
<dbReference type="Pfam" id="PF16582">
    <property type="entry name" value="TPP_enzyme_M_2"/>
    <property type="match status" value="1"/>
</dbReference>
<comment type="pathway">
    <text evidence="7">Quinol/quinone metabolism; 1,4-dihydroxy-2-naphthoate biosynthesis; 1,4-dihydroxy-2-naphthoate from chorismate: step 2/7.</text>
</comment>
<keyword evidence="3 7" id="KW-0479">Metal-binding</keyword>
<comment type="caution">
    <text evidence="11">The sequence shown here is derived from an EMBL/GenBank/DDBJ whole genome shotgun (WGS) entry which is preliminary data.</text>
</comment>
<dbReference type="SUPFAM" id="SSF52518">
    <property type="entry name" value="Thiamin diphosphate-binding fold (THDP-binding)"/>
    <property type="match status" value="2"/>
</dbReference>
<dbReference type="InterPro" id="IPR029035">
    <property type="entry name" value="DHS-like_NAD/FAD-binding_dom"/>
</dbReference>
<dbReference type="Pfam" id="PF02776">
    <property type="entry name" value="TPP_enzyme_N"/>
    <property type="match status" value="1"/>
</dbReference>
<comment type="cofactor">
    <cofactor evidence="7">
        <name>thiamine diphosphate</name>
        <dbReference type="ChEBI" id="CHEBI:58937"/>
    </cofactor>
    <text evidence="7">Binds 1 thiamine pyrophosphate per subunit.</text>
</comment>
<evidence type="ECO:0000256" key="2">
    <source>
        <dbReference type="ARBA" id="ARBA00022679"/>
    </source>
</evidence>
<evidence type="ECO:0000259" key="9">
    <source>
        <dbReference type="Pfam" id="PF02776"/>
    </source>
</evidence>
<dbReference type="EC" id="2.2.1.9" evidence="7"/>
<dbReference type="HAMAP" id="MF_01659">
    <property type="entry name" value="MenD"/>
    <property type="match status" value="1"/>
</dbReference>
<comment type="similarity">
    <text evidence="7">Belongs to the TPP enzyme family. MenD subfamily.</text>
</comment>
<keyword evidence="1 7" id="KW-0474">Menaquinone biosynthesis</keyword>
<sequence>MSCDARNQQQWADRLIDELVRCGVELFCLAPGSRSTPLVMAIARHPQAKAVMHYDERGAAFLALGYGRATGQPAAWVTTSGTAVANGFPAVVEASQDEVPLLLLTADRPPELRDTGANQTIDQVKLFGTYVRWQCELPVPDADLDLHFLQTTIDQAVYRSRRSPAGPVHLNCPFREPLVPEPGQLERSITAASHVPYTYYAMPVTAPDPEMVDHLAGLFRSVSQGLLIAGRLRRAEAAAALQQLAWQLGWPLLPDITSGLRLAPSGFPQVPFYELLLYDPLRAAEVLKPEVVVHLGGRFVSKRLAQFLKAARPRCYVHVHDSPVRLDPDHQVTHRLEADVTLFCQQLAEALPPAHPPSAWAQHWHAANEALQATLEVQFQQEMLLEEPDVAWHLGRWLPPSHGLVLASSLPVRLMQAWSALPTAPPPVAANRGASGIDGTVATAAGFSIGLARPVTLLIGDLALLHDLNSLALLREQPVVVIVLNNNGGGIFSFLPIARHTEVFEPFFGTPHGLRFEHAAALFGLSYAAPQTLAQLEQAYTEACANATPTLIEVCTKRARTILRWQKLEAALQPVRQAFYSPPSS</sequence>
<evidence type="ECO:0000256" key="4">
    <source>
        <dbReference type="ARBA" id="ARBA00022842"/>
    </source>
</evidence>
<dbReference type="SUPFAM" id="SSF52467">
    <property type="entry name" value="DHS-like NAD/FAD-binding domain"/>
    <property type="match status" value="1"/>
</dbReference>
<gene>
    <name evidence="7 11" type="primary">menD</name>
    <name evidence="11" type="ORF">ENO59_01035</name>
</gene>
<dbReference type="CDD" id="cd02009">
    <property type="entry name" value="TPP_SHCHC_synthase"/>
    <property type="match status" value="1"/>
</dbReference>
<evidence type="ECO:0000256" key="6">
    <source>
        <dbReference type="ARBA" id="ARBA00023211"/>
    </source>
</evidence>
<evidence type="ECO:0000313" key="11">
    <source>
        <dbReference type="EMBL" id="HER95097.1"/>
    </source>
</evidence>
<evidence type="ECO:0000259" key="8">
    <source>
        <dbReference type="Pfam" id="PF02775"/>
    </source>
</evidence>
<comment type="catalytic activity">
    <reaction evidence="7">
        <text>isochorismate + 2-oxoglutarate + H(+) = 5-enolpyruvoyl-6-hydroxy-2-succinyl-cyclohex-3-ene-1-carboxylate + CO2</text>
        <dbReference type="Rhea" id="RHEA:25593"/>
        <dbReference type="ChEBI" id="CHEBI:15378"/>
        <dbReference type="ChEBI" id="CHEBI:16526"/>
        <dbReference type="ChEBI" id="CHEBI:16810"/>
        <dbReference type="ChEBI" id="CHEBI:29780"/>
        <dbReference type="ChEBI" id="CHEBI:58818"/>
        <dbReference type="EC" id="2.2.1.9"/>
    </reaction>
</comment>
<evidence type="ECO:0000256" key="1">
    <source>
        <dbReference type="ARBA" id="ARBA00022428"/>
    </source>
</evidence>
<dbReference type="GO" id="GO:0000287">
    <property type="term" value="F:magnesium ion binding"/>
    <property type="evidence" value="ECO:0007669"/>
    <property type="project" value="UniProtKB-UniRule"/>
</dbReference>
<comment type="cofactor">
    <cofactor evidence="7">
        <name>Mg(2+)</name>
        <dbReference type="ChEBI" id="CHEBI:18420"/>
    </cofactor>
    <cofactor evidence="7">
        <name>Mn(2+)</name>
        <dbReference type="ChEBI" id="CHEBI:29035"/>
    </cofactor>
</comment>
<evidence type="ECO:0000256" key="7">
    <source>
        <dbReference type="HAMAP-Rule" id="MF_01659"/>
    </source>
</evidence>
<dbReference type="AlphaFoldDB" id="A0A7V2AYQ5"/>
<name>A0A7V2AYQ5_RHOMR</name>
<dbReference type="PANTHER" id="PTHR42916:SF1">
    <property type="entry name" value="PROTEIN PHYLLO, CHLOROPLASTIC"/>
    <property type="match status" value="1"/>
</dbReference>
<feature type="domain" description="Thiamine pyrophosphate enzyme TPP-binding" evidence="8">
    <location>
        <begin position="434"/>
        <end position="554"/>
    </location>
</feature>
<dbReference type="InterPro" id="IPR012001">
    <property type="entry name" value="Thiamin_PyroP_enz_TPP-bd_dom"/>
</dbReference>
<dbReference type="NCBIfam" id="TIGR00173">
    <property type="entry name" value="menD"/>
    <property type="match status" value="1"/>
</dbReference>
<dbReference type="Gene3D" id="3.40.50.1220">
    <property type="entry name" value="TPP-binding domain"/>
    <property type="match status" value="1"/>
</dbReference>
<dbReference type="PIRSF" id="PIRSF004983">
    <property type="entry name" value="MenD"/>
    <property type="match status" value="1"/>
</dbReference>
<proteinExistence type="inferred from homology"/>
<organism evidence="11">
    <name type="scientific">Rhodothermus marinus</name>
    <name type="common">Rhodothermus obamensis</name>
    <dbReference type="NCBI Taxonomy" id="29549"/>
    <lineage>
        <taxon>Bacteria</taxon>
        <taxon>Pseudomonadati</taxon>
        <taxon>Rhodothermota</taxon>
        <taxon>Rhodothermia</taxon>
        <taxon>Rhodothermales</taxon>
        <taxon>Rhodothermaceae</taxon>
        <taxon>Rhodothermus</taxon>
    </lineage>
</organism>
<dbReference type="PANTHER" id="PTHR42916">
    <property type="entry name" value="2-SUCCINYL-5-ENOLPYRUVYL-6-HYDROXY-3-CYCLOHEXENE-1-CARBOXYLATE SYNTHASE"/>
    <property type="match status" value="1"/>
</dbReference>
<dbReference type="CDD" id="cd07037">
    <property type="entry name" value="TPP_PYR_MenD"/>
    <property type="match status" value="1"/>
</dbReference>
<feature type="domain" description="Thiamine pyrophosphate enzyme N-terminal TPP-binding" evidence="9">
    <location>
        <begin position="12"/>
        <end position="125"/>
    </location>
</feature>
<dbReference type="UniPathway" id="UPA00079"/>